<evidence type="ECO:0000313" key="2">
    <source>
        <dbReference type="EMBL" id="KGI80148.1"/>
    </source>
</evidence>
<keyword evidence="1" id="KW-0812">Transmembrane</keyword>
<evidence type="ECO:0000313" key="3">
    <source>
        <dbReference type="Proteomes" id="UP000029737"/>
    </source>
</evidence>
<gene>
    <name evidence="2" type="ORF">IL38_18550</name>
</gene>
<sequence>MFSQRLTRDEPTGNPARHWCRPKIPLIHWRTVSDPTGNSEKATRVWSSLAAFLFFAAAVVMIILHLTTSRNYASVIGPFLVFGFCFLTLWLSVQKTR</sequence>
<protein>
    <submittedName>
        <fullName evidence="2">Uncharacterized protein</fullName>
    </submittedName>
</protein>
<proteinExistence type="predicted"/>
<keyword evidence="1" id="KW-0472">Membrane</keyword>
<comment type="caution">
    <text evidence="2">The sequence shown here is derived from an EMBL/GenBank/DDBJ whole genome shotgun (WGS) entry which is preliminary data.</text>
</comment>
<dbReference type="Proteomes" id="UP000029737">
    <property type="component" value="Unassembled WGS sequence"/>
</dbReference>
<feature type="transmembrane region" description="Helical" evidence="1">
    <location>
        <begin position="72"/>
        <end position="93"/>
    </location>
</feature>
<accession>A0ABR4X100</accession>
<keyword evidence="1" id="KW-1133">Transmembrane helix</keyword>
<feature type="transmembrane region" description="Helical" evidence="1">
    <location>
        <begin position="45"/>
        <end position="66"/>
    </location>
</feature>
<dbReference type="EMBL" id="JPMV01000035">
    <property type="protein sequence ID" value="KGI80148.1"/>
    <property type="molecule type" value="Genomic_DNA"/>
</dbReference>
<name>A0ABR4X100_9ACTN</name>
<organism evidence="2 3">
    <name type="scientific">Actinopolyspora erythraea</name>
    <dbReference type="NCBI Taxonomy" id="414996"/>
    <lineage>
        <taxon>Bacteria</taxon>
        <taxon>Bacillati</taxon>
        <taxon>Actinomycetota</taxon>
        <taxon>Actinomycetes</taxon>
        <taxon>Actinopolysporales</taxon>
        <taxon>Actinopolysporaceae</taxon>
        <taxon>Actinopolyspora</taxon>
    </lineage>
</organism>
<keyword evidence="3" id="KW-1185">Reference proteome</keyword>
<reference evidence="2 3" key="1">
    <citation type="journal article" date="2014" name="PLoS ONE">
        <title>Identification and Characterization of a New Erythromycin Biosynthetic Gene Cluster in Actinopolyspora erythraea YIM90600, a Novel Erythronolide-Producing Halophilic Actinomycete Isolated from Salt Field.</title>
        <authorList>
            <person name="Chen D."/>
            <person name="Feng J."/>
            <person name="Huang L."/>
            <person name="Zhang Q."/>
            <person name="Wu J."/>
            <person name="Zhu X."/>
            <person name="Duan Y."/>
            <person name="Xu Z."/>
        </authorList>
    </citation>
    <scope>NUCLEOTIDE SEQUENCE [LARGE SCALE GENOMIC DNA]</scope>
    <source>
        <strain evidence="2 3">YIM90600</strain>
    </source>
</reference>
<evidence type="ECO:0000256" key="1">
    <source>
        <dbReference type="SAM" id="Phobius"/>
    </source>
</evidence>